<dbReference type="AlphaFoldDB" id="A0AAN9FY19"/>
<dbReference type="Proteomes" id="UP001359559">
    <property type="component" value="Unassembled WGS sequence"/>
</dbReference>
<evidence type="ECO:0000313" key="3">
    <source>
        <dbReference type="EMBL" id="KAK7280488.1"/>
    </source>
</evidence>
<feature type="compositionally biased region" description="Basic and acidic residues" evidence="1">
    <location>
        <begin position="34"/>
        <end position="51"/>
    </location>
</feature>
<evidence type="ECO:0000313" key="4">
    <source>
        <dbReference type="Proteomes" id="UP001359559"/>
    </source>
</evidence>
<evidence type="ECO:0000256" key="2">
    <source>
        <dbReference type="SAM" id="Phobius"/>
    </source>
</evidence>
<sequence>MQTPTLAFSSKYQQRAERERERGHSLCEKTLQSLDRDRGERKRRDRGRDRVASSASVKTNKLEQIKLRACFLCFSEDSLQKKRRENSGFMSSGFILAVIGAPLKLWIVTLSVVPLLLTVSVSSCCCMLLCIQSNNFVNPPVSMRLRPKRTCCGVKCFGGFLIQKFSFLFLFLRGDLT</sequence>
<reference evidence="3 4" key="1">
    <citation type="submission" date="2024-01" db="EMBL/GenBank/DDBJ databases">
        <title>The genomes of 5 underutilized Papilionoideae crops provide insights into root nodulation and disease resistance.</title>
        <authorList>
            <person name="Yuan L."/>
        </authorList>
    </citation>
    <scope>NUCLEOTIDE SEQUENCE [LARGE SCALE GENOMIC DNA]</scope>
    <source>
        <strain evidence="3">LY-2023</strain>
        <tissue evidence="3">Leaf</tissue>
    </source>
</reference>
<keyword evidence="2" id="KW-0472">Membrane</keyword>
<protein>
    <submittedName>
        <fullName evidence="3">Uncharacterized protein</fullName>
    </submittedName>
</protein>
<dbReference type="EMBL" id="JAYKXN010000006">
    <property type="protein sequence ID" value="KAK7280488.1"/>
    <property type="molecule type" value="Genomic_DNA"/>
</dbReference>
<keyword evidence="2" id="KW-0812">Transmembrane</keyword>
<organism evidence="3 4">
    <name type="scientific">Clitoria ternatea</name>
    <name type="common">Butterfly pea</name>
    <dbReference type="NCBI Taxonomy" id="43366"/>
    <lineage>
        <taxon>Eukaryota</taxon>
        <taxon>Viridiplantae</taxon>
        <taxon>Streptophyta</taxon>
        <taxon>Embryophyta</taxon>
        <taxon>Tracheophyta</taxon>
        <taxon>Spermatophyta</taxon>
        <taxon>Magnoliopsida</taxon>
        <taxon>eudicotyledons</taxon>
        <taxon>Gunneridae</taxon>
        <taxon>Pentapetalae</taxon>
        <taxon>rosids</taxon>
        <taxon>fabids</taxon>
        <taxon>Fabales</taxon>
        <taxon>Fabaceae</taxon>
        <taxon>Papilionoideae</taxon>
        <taxon>50 kb inversion clade</taxon>
        <taxon>NPAAA clade</taxon>
        <taxon>indigoferoid/millettioid clade</taxon>
        <taxon>Phaseoleae</taxon>
        <taxon>Clitoria</taxon>
    </lineage>
</organism>
<feature type="transmembrane region" description="Helical" evidence="2">
    <location>
        <begin position="152"/>
        <end position="172"/>
    </location>
</feature>
<evidence type="ECO:0000256" key="1">
    <source>
        <dbReference type="SAM" id="MobiDB-lite"/>
    </source>
</evidence>
<feature type="transmembrane region" description="Helical" evidence="2">
    <location>
        <begin position="113"/>
        <end position="131"/>
    </location>
</feature>
<keyword evidence="4" id="KW-1185">Reference proteome</keyword>
<comment type="caution">
    <text evidence="3">The sequence shown here is derived from an EMBL/GenBank/DDBJ whole genome shotgun (WGS) entry which is preliminary data.</text>
</comment>
<accession>A0AAN9FY19</accession>
<keyword evidence="2" id="KW-1133">Transmembrane helix</keyword>
<feature type="transmembrane region" description="Helical" evidence="2">
    <location>
        <begin position="88"/>
        <end position="107"/>
    </location>
</feature>
<feature type="compositionally biased region" description="Polar residues" evidence="1">
    <location>
        <begin position="1"/>
        <end position="13"/>
    </location>
</feature>
<gene>
    <name evidence="3" type="ORF">RJT34_25552</name>
</gene>
<feature type="region of interest" description="Disordered" evidence="1">
    <location>
        <begin position="1"/>
        <end position="55"/>
    </location>
</feature>
<proteinExistence type="predicted"/>
<feature type="compositionally biased region" description="Basic and acidic residues" evidence="1">
    <location>
        <begin position="14"/>
        <end position="27"/>
    </location>
</feature>
<name>A0AAN9FY19_CLITE</name>